<dbReference type="GO" id="GO:0004519">
    <property type="term" value="F:endonuclease activity"/>
    <property type="evidence" value="ECO:0007669"/>
    <property type="project" value="UniProtKB-KW"/>
</dbReference>
<keyword evidence="4" id="KW-1185">Reference proteome</keyword>
<sequence length="100" mass="11609">MLLDGFDVHHLDHDHANNDPANLVLIEAQDHMRVHEMRVTVKPRTIKRGGRPRKPKPEPAPPPPPPEVVFMPIPKDWVEYEGMKRMARARGDYREIPRPL</sequence>
<feature type="compositionally biased region" description="Basic residues" evidence="1">
    <location>
        <begin position="44"/>
        <end position="54"/>
    </location>
</feature>
<dbReference type="EMBL" id="JAQYXP010000006">
    <property type="protein sequence ID" value="MEN3238678.1"/>
    <property type="molecule type" value="Genomic_DNA"/>
</dbReference>
<comment type="caution">
    <text evidence="3">The sequence shown here is derived from an EMBL/GenBank/DDBJ whole genome shotgun (WGS) entry which is preliminary data.</text>
</comment>
<gene>
    <name evidence="3" type="ORF">PUR29_35140</name>
</gene>
<evidence type="ECO:0000313" key="3">
    <source>
        <dbReference type="EMBL" id="MEN3238678.1"/>
    </source>
</evidence>
<dbReference type="RefSeq" id="WP_346013802.1">
    <property type="nucleotide sequence ID" value="NZ_JAQYXP010000006.1"/>
</dbReference>
<organism evidence="3 4">
    <name type="scientific">Methylobacterium ajmalii</name>
    <dbReference type="NCBI Taxonomy" id="2738439"/>
    <lineage>
        <taxon>Bacteria</taxon>
        <taxon>Pseudomonadati</taxon>
        <taxon>Pseudomonadota</taxon>
        <taxon>Alphaproteobacteria</taxon>
        <taxon>Hyphomicrobiales</taxon>
        <taxon>Methylobacteriaceae</taxon>
        <taxon>Methylobacterium</taxon>
    </lineage>
</organism>
<evidence type="ECO:0000256" key="1">
    <source>
        <dbReference type="SAM" id="MobiDB-lite"/>
    </source>
</evidence>
<keyword evidence="3" id="KW-0378">Hydrolase</keyword>
<feature type="domain" description="HNH nuclease" evidence="2">
    <location>
        <begin position="4"/>
        <end position="33"/>
    </location>
</feature>
<name>A0ABV0A4E9_9HYPH</name>
<proteinExistence type="predicted"/>
<feature type="compositionally biased region" description="Pro residues" evidence="1">
    <location>
        <begin position="58"/>
        <end position="67"/>
    </location>
</feature>
<accession>A0ABV0A4E9</accession>
<reference evidence="3 4" key="1">
    <citation type="journal article" date="2023" name="PLoS ONE">
        <title>Complete genome assembly of Hawai'i environmental nontuberculous mycobacteria reveals unexpected co-isolation with methylobacteria.</title>
        <authorList>
            <person name="Hendrix J."/>
            <person name="Epperson L.E."/>
            <person name="Tong E.I."/>
            <person name="Chan Y.L."/>
            <person name="Hasan N.A."/>
            <person name="Dawrs S.N."/>
            <person name="Norton G.J."/>
            <person name="Virdi R."/>
            <person name="Crooks J.L."/>
            <person name="Chan E.D."/>
            <person name="Honda J.R."/>
            <person name="Strong M."/>
        </authorList>
    </citation>
    <scope>NUCLEOTIDE SEQUENCE [LARGE SCALE GENOMIC DNA]</scope>
    <source>
        <strain evidence="3 4">NJH_HI04-1</strain>
    </source>
</reference>
<keyword evidence="3" id="KW-0540">Nuclease</keyword>
<dbReference type="Proteomes" id="UP001407347">
    <property type="component" value="Unassembled WGS sequence"/>
</dbReference>
<evidence type="ECO:0000259" key="2">
    <source>
        <dbReference type="Pfam" id="PF13392"/>
    </source>
</evidence>
<dbReference type="Pfam" id="PF13392">
    <property type="entry name" value="HNH_3"/>
    <property type="match status" value="1"/>
</dbReference>
<keyword evidence="3" id="KW-0255">Endonuclease</keyword>
<protein>
    <submittedName>
        <fullName evidence="3">HNH endonuclease</fullName>
    </submittedName>
</protein>
<feature type="region of interest" description="Disordered" evidence="1">
    <location>
        <begin position="42"/>
        <end position="68"/>
    </location>
</feature>
<evidence type="ECO:0000313" key="4">
    <source>
        <dbReference type="Proteomes" id="UP001407347"/>
    </source>
</evidence>
<dbReference type="InterPro" id="IPR003615">
    <property type="entry name" value="HNH_nuc"/>
</dbReference>